<dbReference type="OrthoDB" id="3439820at2759"/>
<dbReference type="GeneID" id="70130179"/>
<feature type="transmembrane region" description="Helical" evidence="2">
    <location>
        <begin position="458"/>
        <end position="485"/>
    </location>
</feature>
<feature type="region of interest" description="Disordered" evidence="1">
    <location>
        <begin position="342"/>
        <end position="404"/>
    </location>
</feature>
<feature type="compositionally biased region" description="Polar residues" evidence="1">
    <location>
        <begin position="230"/>
        <end position="243"/>
    </location>
</feature>
<reference evidence="3" key="1">
    <citation type="journal article" date="2021" name="Nat. Commun.">
        <title>Genetic determinants of endophytism in the Arabidopsis root mycobiome.</title>
        <authorList>
            <person name="Mesny F."/>
            <person name="Miyauchi S."/>
            <person name="Thiergart T."/>
            <person name="Pickel B."/>
            <person name="Atanasova L."/>
            <person name="Karlsson M."/>
            <person name="Huettel B."/>
            <person name="Barry K.W."/>
            <person name="Haridas S."/>
            <person name="Chen C."/>
            <person name="Bauer D."/>
            <person name="Andreopoulos W."/>
            <person name="Pangilinan J."/>
            <person name="LaButti K."/>
            <person name="Riley R."/>
            <person name="Lipzen A."/>
            <person name="Clum A."/>
            <person name="Drula E."/>
            <person name="Henrissat B."/>
            <person name="Kohler A."/>
            <person name="Grigoriev I.V."/>
            <person name="Martin F.M."/>
            <person name="Hacquard S."/>
        </authorList>
    </citation>
    <scope>NUCLEOTIDE SEQUENCE</scope>
    <source>
        <strain evidence="3">MPI-SDFR-AT-0073</strain>
    </source>
</reference>
<comment type="caution">
    <text evidence="3">The sequence shown here is derived from an EMBL/GenBank/DDBJ whole genome shotgun (WGS) entry which is preliminary data.</text>
</comment>
<name>A0A9P8UWL8_9PEZI</name>
<dbReference type="AlphaFoldDB" id="A0A9P8UWL8"/>
<evidence type="ECO:0000256" key="1">
    <source>
        <dbReference type="SAM" id="MobiDB-lite"/>
    </source>
</evidence>
<feature type="compositionally biased region" description="Basic and acidic residues" evidence="1">
    <location>
        <begin position="80"/>
        <end position="92"/>
    </location>
</feature>
<gene>
    <name evidence="3" type="ORF">BKA67DRAFT_544695</name>
</gene>
<keyword evidence="2" id="KW-1133">Transmembrane helix</keyword>
<accession>A0A9P8UWL8</accession>
<feature type="compositionally biased region" description="Basic residues" evidence="1">
    <location>
        <begin position="352"/>
        <end position="366"/>
    </location>
</feature>
<evidence type="ECO:0000313" key="4">
    <source>
        <dbReference type="Proteomes" id="UP000758603"/>
    </source>
</evidence>
<keyword evidence="2" id="KW-0812">Transmembrane</keyword>
<dbReference type="Proteomes" id="UP000758603">
    <property type="component" value="Unassembled WGS sequence"/>
</dbReference>
<protein>
    <submittedName>
        <fullName evidence="3">Uncharacterized protein</fullName>
    </submittedName>
</protein>
<dbReference type="EMBL" id="JAGPXC010000001">
    <property type="protein sequence ID" value="KAH6659520.1"/>
    <property type="molecule type" value="Genomic_DNA"/>
</dbReference>
<keyword evidence="2" id="KW-0472">Membrane</keyword>
<keyword evidence="4" id="KW-1185">Reference proteome</keyword>
<feature type="region of interest" description="Disordered" evidence="1">
    <location>
        <begin position="218"/>
        <end position="297"/>
    </location>
</feature>
<dbReference type="RefSeq" id="XP_045963651.1">
    <property type="nucleotide sequence ID" value="XM_046101287.1"/>
</dbReference>
<evidence type="ECO:0000256" key="2">
    <source>
        <dbReference type="SAM" id="Phobius"/>
    </source>
</evidence>
<feature type="compositionally biased region" description="Basic and acidic residues" evidence="1">
    <location>
        <begin position="40"/>
        <end position="49"/>
    </location>
</feature>
<sequence>MGSPSAAEKPRRSNRRPGYCNLSVYDRNDEHENAFSQYSHRPEAFHRSQDTGLPSGYYREPGRGAAQPQLIGSVGGHSMSAEHPRDRTERVSLGRQPGSRDFSRGREQAHGLWTQHKRSYSDLIPVKIERAQEEFIQSSHVGSKPAGDVPDLKGKNVALSGRMEVINRESASTPITITTGYDLDQTSCPFKQDHVSHLDRQADEALKKPITTLPTQTLQQAHNRSCDASVATQKTTTRYSDPSTPLKKLQNHEHHPKTQKTDSASDPDVPPRKSFLQDCSPKTPRMCPSPKAMEQGNCKDSKLENLRAVKSHKADLHHVFQRDQREAAVQAAARTAMLRCPAAAEHSPTQTHAHRKSSSAKSPHKSLSKDRSTASPCKQENQQQKSPSAASGGIDGHSKSSDLSQKTNTDAVTIPYIILYLVIQNVLEISFAWWFLVRPAFNKQSSLWRRRQKGISTLTDLAIFFCAGLFCVIGTLIAWCGFKFLNWLHL</sequence>
<evidence type="ECO:0000313" key="3">
    <source>
        <dbReference type="EMBL" id="KAH6659520.1"/>
    </source>
</evidence>
<feature type="transmembrane region" description="Helical" evidence="2">
    <location>
        <begin position="414"/>
        <end position="437"/>
    </location>
</feature>
<organism evidence="3 4">
    <name type="scientific">Truncatella angustata</name>
    <dbReference type="NCBI Taxonomy" id="152316"/>
    <lineage>
        <taxon>Eukaryota</taxon>
        <taxon>Fungi</taxon>
        <taxon>Dikarya</taxon>
        <taxon>Ascomycota</taxon>
        <taxon>Pezizomycotina</taxon>
        <taxon>Sordariomycetes</taxon>
        <taxon>Xylariomycetidae</taxon>
        <taxon>Amphisphaeriales</taxon>
        <taxon>Sporocadaceae</taxon>
        <taxon>Truncatella</taxon>
    </lineage>
</organism>
<proteinExistence type="predicted"/>
<feature type="region of interest" description="Disordered" evidence="1">
    <location>
        <begin position="1"/>
        <end position="110"/>
    </location>
</feature>
<feature type="compositionally biased region" description="Polar residues" evidence="1">
    <location>
        <begin position="373"/>
        <end position="389"/>
    </location>
</feature>